<protein>
    <submittedName>
        <fullName evidence="7">BamA/TamA family outer membrane protein</fullName>
    </submittedName>
</protein>
<dbReference type="InterPro" id="IPR032640">
    <property type="entry name" value="AMPK1_CBM"/>
</dbReference>
<dbReference type="CDD" id="cd02859">
    <property type="entry name" value="E_set_AMPKbeta_like_N"/>
    <property type="match status" value="3"/>
</dbReference>
<evidence type="ECO:0000256" key="1">
    <source>
        <dbReference type="ARBA" id="ARBA00004370"/>
    </source>
</evidence>
<organism evidence="7 8">
    <name type="scientific">Eiseniibacteriota bacterium</name>
    <dbReference type="NCBI Taxonomy" id="2212470"/>
    <lineage>
        <taxon>Bacteria</taxon>
        <taxon>Candidatus Eiseniibacteriota</taxon>
    </lineage>
</organism>
<proteinExistence type="inferred from homology"/>
<evidence type="ECO:0000259" key="5">
    <source>
        <dbReference type="Pfam" id="PF01103"/>
    </source>
</evidence>
<dbReference type="EMBL" id="JBHPEI010000044">
    <property type="protein sequence ID" value="MFC1799924.1"/>
    <property type="molecule type" value="Genomic_DNA"/>
</dbReference>
<evidence type="ECO:0000313" key="7">
    <source>
        <dbReference type="EMBL" id="MFC1799924.1"/>
    </source>
</evidence>
<feature type="domain" description="AMP-activated protein kinase glycogen-binding" evidence="6">
    <location>
        <begin position="497"/>
        <end position="565"/>
    </location>
</feature>
<comment type="subcellular location">
    <subcellularLocation>
        <location evidence="1">Membrane</location>
    </subcellularLocation>
</comment>
<accession>A0ABV6YPV1</accession>
<comment type="similarity">
    <text evidence="2">Belongs to the 5'-AMP-activated protein kinase beta subunit family.</text>
</comment>
<reference evidence="7 8" key="1">
    <citation type="submission" date="2024-09" db="EMBL/GenBank/DDBJ databases">
        <authorList>
            <person name="D'Angelo T."/>
        </authorList>
    </citation>
    <scope>NUCLEOTIDE SEQUENCE [LARGE SCALE GENOMIC DNA]</scope>
    <source>
        <strain evidence="7">SAG AM-311-F02</strain>
    </source>
</reference>
<feature type="domain" description="Bacterial surface antigen (D15)" evidence="5">
    <location>
        <begin position="760"/>
        <end position="933"/>
    </location>
</feature>
<evidence type="ECO:0000259" key="6">
    <source>
        <dbReference type="Pfam" id="PF16561"/>
    </source>
</evidence>
<dbReference type="InterPro" id="IPR000184">
    <property type="entry name" value="Bac_surfAg_D15"/>
</dbReference>
<dbReference type="InterPro" id="IPR013783">
    <property type="entry name" value="Ig-like_fold"/>
</dbReference>
<dbReference type="SUPFAM" id="SSF81296">
    <property type="entry name" value="E set domains"/>
    <property type="match status" value="3"/>
</dbReference>
<name>A0ABV6YPV1_UNCEI</name>
<gene>
    <name evidence="7" type="ORF">ACFL2Z_03330</name>
</gene>
<keyword evidence="3" id="KW-0472">Membrane</keyword>
<evidence type="ECO:0000313" key="8">
    <source>
        <dbReference type="Proteomes" id="UP001594288"/>
    </source>
</evidence>
<keyword evidence="4" id="KW-0175">Coiled coil</keyword>
<dbReference type="InterPro" id="IPR014756">
    <property type="entry name" value="Ig_E-set"/>
</dbReference>
<dbReference type="Gene3D" id="2.60.40.10">
    <property type="entry name" value="Immunoglobulins"/>
    <property type="match status" value="3"/>
</dbReference>
<evidence type="ECO:0000256" key="2">
    <source>
        <dbReference type="ARBA" id="ARBA00010926"/>
    </source>
</evidence>
<dbReference type="Pfam" id="PF01103">
    <property type="entry name" value="Omp85"/>
    <property type="match status" value="1"/>
</dbReference>
<feature type="coiled-coil region" evidence="4">
    <location>
        <begin position="160"/>
        <end position="194"/>
    </location>
</feature>
<dbReference type="InterPro" id="IPR050827">
    <property type="entry name" value="CRP1_MDG1_kinase"/>
</dbReference>
<evidence type="ECO:0000256" key="3">
    <source>
        <dbReference type="ARBA" id="ARBA00023136"/>
    </source>
</evidence>
<dbReference type="PANTHER" id="PTHR10343">
    <property type="entry name" value="5'-AMP-ACTIVATED PROTEIN KINASE , BETA SUBUNIT"/>
    <property type="match status" value="1"/>
</dbReference>
<evidence type="ECO:0000256" key="4">
    <source>
        <dbReference type="SAM" id="Coils"/>
    </source>
</evidence>
<feature type="domain" description="AMP-activated protein kinase glycogen-binding" evidence="6">
    <location>
        <begin position="403"/>
        <end position="481"/>
    </location>
</feature>
<dbReference type="PANTHER" id="PTHR10343:SF84">
    <property type="entry name" value="5'-AMP-ACTIVATED PROTEIN KINASE SUBUNIT BETA-1"/>
    <property type="match status" value="1"/>
</dbReference>
<dbReference type="Pfam" id="PF16561">
    <property type="entry name" value="AMPK1_CBM"/>
    <property type="match status" value="3"/>
</dbReference>
<comment type="caution">
    <text evidence="7">The sequence shown here is derived from an EMBL/GenBank/DDBJ whole genome shotgun (WGS) entry which is preliminary data.</text>
</comment>
<sequence length="964" mass="107447">MPKPTGKSKPTLKSTLILTGIVCLCVLSVASAGSFPLKPGTYDEDNLGKQKQAQKVLEELNMKMNIESDDVVRIGESFTVGRGETIEGDIVIIGGGLTIKGNIEGDAVVIGGSMYLESSATVKGDAAVMGGLLQKEDGATVLGSIVENPETSYSSYLSGTYEAEKELKEAQLEIKMAEKELEAHETLLAEGVRDDVVKFGGSIHILEGETVDGDVVAIGGDIRIDGFVTGDVVTSPGDITIGSSGYVEGDALATFGKIAIEPGGSVEGEITEVSLGGARTFPHVNVGNGKYSSGETTYLISLERPDADEVMLTGSFIDWDEDGIEMEEDGKGVWKTSISLGPGEYQYKFIVDDVWMTDPDIVEQVPDGRGGFATPIIVEGKRTPSYKKGDKDGTIVFSLHRPEADEITLIGSWDNWDPDGTYMERDSEGTFKAMVPLSAGLHTYKFCVDGRCIPDPDEPDKVVWDRHGDKVTSVVVKPRDYERVLINFLHDRPDVSDMRVTGTFNGWDDEGIPMYQDEDGVWFTYVAIPAGTQKYKFYLDGRWMPDPDVEEAVPDGRGGYATEFEVRVPRKRSGTTVTMSMDDWKDRKGFNFAPAFDYNRVDGVYLAGVLRYGSKQFPEPSFYVEGGYSKKRDRGLYKVELEQPMYEPLDLWLGGSFYSLTWHYDQDLITDWENLVATLFAFDYRDYFDYRGIQGFTKIGPWPHHTFKLAYMGDEYRPLERKASTTLFRGNRKFPENPRNSYQIGYDPEWGGTNCDMIKIRALELGYEYDTRNCKSTPTGGFLVKASGEWSRQDWGSTYDYNRFEADIRHYRKIAPKQIVTVRLKGGVYDVQDSEPCGCAPDARFFFPKQFAVGGIGTMPGYTYKQFRGTHMLLANMEYTYNVWDESGVVFMLDAGDATGEPVQQSDGTWFVREDWKDLKIRWDAGVGLRYESSCDYSLSLAVVQRLDDLDLGSRVIIRGTRIF</sequence>
<dbReference type="Gene3D" id="2.40.160.50">
    <property type="entry name" value="membrane protein fhac: a member of the omp85/tpsb transporter family"/>
    <property type="match status" value="1"/>
</dbReference>
<feature type="domain" description="AMP-activated protein kinase glycogen-binding" evidence="6">
    <location>
        <begin position="306"/>
        <end position="378"/>
    </location>
</feature>
<dbReference type="Proteomes" id="UP001594288">
    <property type="component" value="Unassembled WGS sequence"/>
</dbReference>
<keyword evidence="8" id="KW-1185">Reference proteome</keyword>